<keyword evidence="1" id="KW-0472">Membrane</keyword>
<evidence type="ECO:0008006" key="3">
    <source>
        <dbReference type="Google" id="ProtNLM"/>
    </source>
</evidence>
<dbReference type="GO" id="GO:0005886">
    <property type="term" value="C:plasma membrane"/>
    <property type="evidence" value="ECO:0007669"/>
    <property type="project" value="TreeGrafter"/>
</dbReference>
<evidence type="ECO:0000256" key="1">
    <source>
        <dbReference type="SAM" id="Phobius"/>
    </source>
</evidence>
<dbReference type="GO" id="GO:0015628">
    <property type="term" value="P:protein secretion by the type II secretion system"/>
    <property type="evidence" value="ECO:0007669"/>
    <property type="project" value="TreeGrafter"/>
</dbReference>
<dbReference type="AlphaFoldDB" id="A0A8H9THC9"/>
<name>A0A8H9THC9_VIBVL</name>
<dbReference type="Gene3D" id="1.20.81.30">
    <property type="entry name" value="Type II secretion system (T2SS), domain F"/>
    <property type="match status" value="1"/>
</dbReference>
<feature type="transmembrane region" description="Helical" evidence="1">
    <location>
        <begin position="333"/>
        <end position="353"/>
    </location>
</feature>
<protein>
    <recommendedName>
        <fullName evidence="3">Type II secretion system protein GspF domain-containing protein</fullName>
    </recommendedName>
</protein>
<feature type="transmembrane region" description="Helical" evidence="1">
    <location>
        <begin position="227"/>
        <end position="248"/>
    </location>
</feature>
<comment type="caution">
    <text evidence="2">The sequence shown here is derived from an EMBL/GenBank/DDBJ whole genome shotgun (WGS) entry which is preliminary data.</text>
</comment>
<reference evidence="2" key="2">
    <citation type="submission" date="2019-01" db="EMBL/GenBank/DDBJ databases">
        <authorList>
            <consortium name="NCBI Pathogen Detection Project"/>
        </authorList>
    </citation>
    <scope>NUCLEOTIDE SEQUENCE</scope>
    <source>
        <strain evidence="2">BCW_3452</strain>
    </source>
</reference>
<dbReference type="PANTHER" id="PTHR30012:SF7">
    <property type="entry name" value="PROTEIN TRANSPORT PROTEIN HOFC HOMOLOG"/>
    <property type="match status" value="1"/>
</dbReference>
<keyword evidence="1" id="KW-1133">Transmembrane helix</keyword>
<gene>
    <name evidence="2" type="ORF">I7730_20475</name>
</gene>
<dbReference type="Proteomes" id="UP000863257">
    <property type="component" value="Unassembled WGS sequence"/>
</dbReference>
<accession>A0A8H9THC9</accession>
<evidence type="ECO:0000313" key="2">
    <source>
        <dbReference type="EMBL" id="HAS8542168.1"/>
    </source>
</evidence>
<feature type="transmembrane region" description="Helical" evidence="1">
    <location>
        <begin position="132"/>
        <end position="151"/>
    </location>
</feature>
<keyword evidence="1" id="KW-0812">Transmembrane</keyword>
<dbReference type="EMBL" id="DACRBY010000032">
    <property type="protein sequence ID" value="HAS8542168.1"/>
    <property type="molecule type" value="Genomic_DNA"/>
</dbReference>
<feature type="transmembrane region" description="Helical" evidence="1">
    <location>
        <begin position="188"/>
        <end position="206"/>
    </location>
</feature>
<dbReference type="PANTHER" id="PTHR30012">
    <property type="entry name" value="GENERAL SECRETION PATHWAY PROTEIN"/>
    <property type="match status" value="1"/>
</dbReference>
<organism evidence="2">
    <name type="scientific">Vibrio vulnificus</name>
    <dbReference type="NCBI Taxonomy" id="672"/>
    <lineage>
        <taxon>Bacteria</taxon>
        <taxon>Pseudomonadati</taxon>
        <taxon>Pseudomonadota</taxon>
        <taxon>Gammaproteobacteria</taxon>
        <taxon>Vibrionales</taxon>
        <taxon>Vibrionaceae</taxon>
        <taxon>Vibrio</taxon>
    </lineage>
</organism>
<dbReference type="InterPro" id="IPR042094">
    <property type="entry name" value="T2SS_GspF_sf"/>
</dbReference>
<sequence>MNYHDLILNFLMPIHRRAFASSSKKAKVIAKIALKTKVNPRSLDNFRALASRIREKKGLQAVFDPVYAFLHNGERILSEAGTIDQAFEGWVSPEQLILVKTARESGKLDEAFNNMLTLELRISSIKSEIIKAMIKPAIGIVVLMGTLIGGYQKMVPMMAELVPVEKFIGFAKFFYELTQIFGANPEQTLTVLVSIFLFYAFGLSYLDVPNNPDIRDKYDKYIPFFVYYKRMQASIFLNALGMLMSSSVRSKEALELIRDNGSRYVKNRVDPMVDTVTLGHPLREALDAKFLGEDGQDLYDIPEGPDFNESLMVIAEESMKSVTTEVPATLGKVGNLLLGVCAALMFSVMMAFYDMSSQIS</sequence>
<reference evidence="2" key="1">
    <citation type="journal article" date="2018" name="Genome Biol.">
        <title>SKESA: strategic k-mer extension for scrupulous assemblies.</title>
        <authorList>
            <person name="Souvorov A."/>
            <person name="Agarwala R."/>
            <person name="Lipman D.J."/>
        </authorList>
    </citation>
    <scope>NUCLEOTIDE SEQUENCE</scope>
    <source>
        <strain evidence="2">BCW_3452</strain>
    </source>
</reference>
<dbReference type="InterPro" id="IPR003004">
    <property type="entry name" value="GspF/PilC"/>
</dbReference>
<proteinExistence type="predicted"/>